<feature type="domain" description="Helicase C-terminal" evidence="8">
    <location>
        <begin position="209"/>
        <end position="376"/>
    </location>
</feature>
<dbReference type="Gene3D" id="3.30.70.330">
    <property type="match status" value="1"/>
</dbReference>
<dbReference type="SMART" id="SM00487">
    <property type="entry name" value="DEXDc"/>
    <property type="match status" value="1"/>
</dbReference>
<keyword evidence="11" id="KW-1185">Reference proteome</keyword>
<dbReference type="CDD" id="cd18787">
    <property type="entry name" value="SF2_C_DEAD"/>
    <property type="match status" value="1"/>
</dbReference>
<feature type="short sequence motif" description="Q motif" evidence="6">
    <location>
        <begin position="1"/>
        <end position="29"/>
    </location>
</feature>
<name>A0ABT1SLA4_9FIRM</name>
<feature type="domain" description="Helicase ATP-binding" evidence="7">
    <location>
        <begin position="32"/>
        <end position="201"/>
    </location>
</feature>
<dbReference type="InterPro" id="IPR014014">
    <property type="entry name" value="RNA_helicase_DEAD_Q_motif"/>
</dbReference>
<dbReference type="PROSITE" id="PS51194">
    <property type="entry name" value="HELICASE_CTER"/>
    <property type="match status" value="1"/>
</dbReference>
<keyword evidence="4" id="KW-0067">ATP-binding</keyword>
<dbReference type="PROSITE" id="PS51195">
    <property type="entry name" value="Q_MOTIF"/>
    <property type="match status" value="1"/>
</dbReference>
<evidence type="ECO:0000256" key="1">
    <source>
        <dbReference type="ARBA" id="ARBA00022741"/>
    </source>
</evidence>
<dbReference type="InterPro" id="IPR044742">
    <property type="entry name" value="DEAD/DEAH_RhlB"/>
</dbReference>
<dbReference type="EMBL" id="JANGCH010000008">
    <property type="protein sequence ID" value="MCQ5122001.1"/>
    <property type="molecule type" value="Genomic_DNA"/>
</dbReference>
<proteinExistence type="inferred from homology"/>
<keyword evidence="1" id="KW-0547">Nucleotide-binding</keyword>
<evidence type="ECO:0000259" key="9">
    <source>
        <dbReference type="PROSITE" id="PS51195"/>
    </source>
</evidence>
<comment type="similarity">
    <text evidence="5">Belongs to the DEAD box helicase family.</text>
</comment>
<dbReference type="Proteomes" id="UP001524435">
    <property type="component" value="Unassembled WGS sequence"/>
</dbReference>
<sequence>MRFQDLGISEEVIRALTKLHYQKPLPIQEMTIPHLLAKEDVVIRSQTGSGKSAAFLIPAIQTIDWDLGKVQTLVIAPTRELSLQLIEEADAIGLYRRIRSVLLNGKAKYEPQIQRLKRAHLAIGTPGRIRDHIERGTLDLSALRYLVLDEADVLLDMGFLALIQQIMEKVPESCTIALCSATIDESLEELIHTYLHDPRMLSNEMREMQLKQFVCPLKESDKFTVLCNYAIEKQAESIIVFCNRRESVEQLYRKMCAHQISAVRVHGGLLQKERYEAIEAFRKGHYRFLIASDVAGRGLDIADVQLVVQYELSDDLRKYVHRIGRSARLDQAGESLVLLSDQQQNIWEAILPTLTKQPRLLSAAHYLREINGAALSAPDTKKQKKSELVRNDVVTLYLHGGKDKKIRIGDIVGVLCQKAALQAEDIGVIEVRQHGSYVEILNGKGTEAYHALQNTTIKKKKIRVEYAQKSKNER</sequence>
<dbReference type="PANTHER" id="PTHR47959:SF1">
    <property type="entry name" value="ATP-DEPENDENT RNA HELICASE DBPA"/>
    <property type="match status" value="1"/>
</dbReference>
<accession>A0ABT1SLA4</accession>
<dbReference type="RefSeq" id="WP_256197874.1">
    <property type="nucleotide sequence ID" value="NZ_CALVCM010000014.1"/>
</dbReference>
<evidence type="ECO:0000313" key="11">
    <source>
        <dbReference type="Proteomes" id="UP001524435"/>
    </source>
</evidence>
<evidence type="ECO:0000256" key="3">
    <source>
        <dbReference type="ARBA" id="ARBA00022806"/>
    </source>
</evidence>
<dbReference type="PANTHER" id="PTHR47959">
    <property type="entry name" value="ATP-DEPENDENT RNA HELICASE RHLE-RELATED"/>
    <property type="match status" value="1"/>
</dbReference>
<evidence type="ECO:0000313" key="10">
    <source>
        <dbReference type="EMBL" id="MCQ5122001.1"/>
    </source>
</evidence>
<protein>
    <submittedName>
        <fullName evidence="10">DEAD/DEAH box helicase</fullName>
    </submittedName>
</protein>
<evidence type="ECO:0000256" key="6">
    <source>
        <dbReference type="PROSITE-ProRule" id="PRU00552"/>
    </source>
</evidence>
<evidence type="ECO:0000259" key="8">
    <source>
        <dbReference type="PROSITE" id="PS51194"/>
    </source>
</evidence>
<dbReference type="InterPro" id="IPR005580">
    <property type="entry name" value="DbpA/CsdA_RNA-bd_dom"/>
</dbReference>
<evidence type="ECO:0000256" key="2">
    <source>
        <dbReference type="ARBA" id="ARBA00022801"/>
    </source>
</evidence>
<dbReference type="GO" id="GO:0004386">
    <property type="term" value="F:helicase activity"/>
    <property type="evidence" value="ECO:0007669"/>
    <property type="project" value="UniProtKB-KW"/>
</dbReference>
<dbReference type="Pfam" id="PF03880">
    <property type="entry name" value="DbpA"/>
    <property type="match status" value="1"/>
</dbReference>
<dbReference type="SMART" id="SM00490">
    <property type="entry name" value="HELICc"/>
    <property type="match status" value="1"/>
</dbReference>
<evidence type="ECO:0000256" key="5">
    <source>
        <dbReference type="ARBA" id="ARBA00038437"/>
    </source>
</evidence>
<dbReference type="Pfam" id="PF00271">
    <property type="entry name" value="Helicase_C"/>
    <property type="match status" value="1"/>
</dbReference>
<dbReference type="InterPro" id="IPR027417">
    <property type="entry name" value="P-loop_NTPase"/>
</dbReference>
<evidence type="ECO:0000259" key="7">
    <source>
        <dbReference type="PROSITE" id="PS51192"/>
    </source>
</evidence>
<dbReference type="InterPro" id="IPR001650">
    <property type="entry name" value="Helicase_C-like"/>
</dbReference>
<feature type="domain" description="DEAD-box RNA helicase Q" evidence="9">
    <location>
        <begin position="1"/>
        <end position="29"/>
    </location>
</feature>
<evidence type="ECO:0000256" key="4">
    <source>
        <dbReference type="ARBA" id="ARBA00022840"/>
    </source>
</evidence>
<dbReference type="Pfam" id="PF00270">
    <property type="entry name" value="DEAD"/>
    <property type="match status" value="1"/>
</dbReference>
<organism evidence="10 11">
    <name type="scientific">Massilicoli timonensis</name>
    <dbReference type="NCBI Taxonomy" id="2015901"/>
    <lineage>
        <taxon>Bacteria</taxon>
        <taxon>Bacillati</taxon>
        <taxon>Bacillota</taxon>
        <taxon>Erysipelotrichia</taxon>
        <taxon>Erysipelotrichales</taxon>
        <taxon>Erysipelotrichaceae</taxon>
        <taxon>Massilicoli</taxon>
    </lineage>
</organism>
<comment type="caution">
    <text evidence="10">The sequence shown here is derived from an EMBL/GenBank/DDBJ whole genome shotgun (WGS) entry which is preliminary data.</text>
</comment>
<dbReference type="CDD" id="cd00268">
    <property type="entry name" value="DEADc"/>
    <property type="match status" value="1"/>
</dbReference>
<gene>
    <name evidence="10" type="ORF">NE663_06985</name>
</gene>
<dbReference type="InterPro" id="IPR050079">
    <property type="entry name" value="DEAD_box_RNA_helicase"/>
</dbReference>
<keyword evidence="3 10" id="KW-0347">Helicase</keyword>
<dbReference type="InterPro" id="IPR014001">
    <property type="entry name" value="Helicase_ATP-bd"/>
</dbReference>
<dbReference type="Gene3D" id="3.40.50.300">
    <property type="entry name" value="P-loop containing nucleotide triphosphate hydrolases"/>
    <property type="match status" value="2"/>
</dbReference>
<dbReference type="InterPro" id="IPR012677">
    <property type="entry name" value="Nucleotide-bd_a/b_plait_sf"/>
</dbReference>
<reference evidence="10 11" key="1">
    <citation type="submission" date="2022-06" db="EMBL/GenBank/DDBJ databases">
        <title>Isolation of gut microbiota from human fecal samples.</title>
        <authorList>
            <person name="Pamer E.G."/>
            <person name="Barat B."/>
            <person name="Waligurski E."/>
            <person name="Medina S."/>
            <person name="Paddock L."/>
            <person name="Mostad J."/>
        </authorList>
    </citation>
    <scope>NUCLEOTIDE SEQUENCE [LARGE SCALE GENOMIC DNA]</scope>
    <source>
        <strain evidence="10 11">DFI.6.1</strain>
    </source>
</reference>
<keyword evidence="2" id="KW-0378">Hydrolase</keyword>
<dbReference type="InterPro" id="IPR011545">
    <property type="entry name" value="DEAD/DEAH_box_helicase_dom"/>
</dbReference>
<dbReference type="SUPFAM" id="SSF52540">
    <property type="entry name" value="P-loop containing nucleoside triphosphate hydrolases"/>
    <property type="match status" value="1"/>
</dbReference>
<dbReference type="PROSITE" id="PS51192">
    <property type="entry name" value="HELICASE_ATP_BIND_1"/>
    <property type="match status" value="1"/>
</dbReference>